<sequence>MTATPLLLCACCTSAAANADTSGHEHYCPATEPAPLEAVEGLVVVVCDGEGEHVEFARSSCDGCGSLLAGSRCPAEVLS</sequence>
<evidence type="ECO:0000313" key="2">
    <source>
        <dbReference type="EMBL" id="NNM44515.1"/>
    </source>
</evidence>
<evidence type="ECO:0000313" key="3">
    <source>
        <dbReference type="Proteomes" id="UP000588586"/>
    </source>
</evidence>
<keyword evidence="1" id="KW-0732">Signal</keyword>
<reference evidence="2 3" key="1">
    <citation type="submission" date="2020-04" db="EMBL/GenBank/DDBJ databases">
        <title>Knoellia sp. isolate from air conditioner.</title>
        <authorList>
            <person name="Chea S."/>
            <person name="Kim D.-U."/>
        </authorList>
    </citation>
    <scope>NUCLEOTIDE SEQUENCE [LARGE SCALE GENOMIC DNA]</scope>
    <source>
        <strain evidence="2 3">DB2414S</strain>
    </source>
</reference>
<accession>A0A849H9A5</accession>
<dbReference type="EMBL" id="JABEPQ010000001">
    <property type="protein sequence ID" value="NNM44515.1"/>
    <property type="molecule type" value="Genomic_DNA"/>
</dbReference>
<evidence type="ECO:0000256" key="1">
    <source>
        <dbReference type="SAM" id="SignalP"/>
    </source>
</evidence>
<dbReference type="RefSeq" id="WP_171241658.1">
    <property type="nucleotide sequence ID" value="NZ_JABEPQ010000001.1"/>
</dbReference>
<gene>
    <name evidence="2" type="ORF">HJG52_00640</name>
</gene>
<organism evidence="2 3">
    <name type="scientific">Knoellia koreensis</name>
    <dbReference type="NCBI Taxonomy" id="2730921"/>
    <lineage>
        <taxon>Bacteria</taxon>
        <taxon>Bacillati</taxon>
        <taxon>Actinomycetota</taxon>
        <taxon>Actinomycetes</taxon>
        <taxon>Micrococcales</taxon>
        <taxon>Intrasporangiaceae</taxon>
        <taxon>Knoellia</taxon>
    </lineage>
</organism>
<name>A0A849H9A5_9MICO</name>
<feature type="signal peptide" evidence="1">
    <location>
        <begin position="1"/>
        <end position="19"/>
    </location>
</feature>
<dbReference type="Proteomes" id="UP000588586">
    <property type="component" value="Unassembled WGS sequence"/>
</dbReference>
<protein>
    <recommendedName>
        <fullName evidence="4">Secreted protein</fullName>
    </recommendedName>
</protein>
<keyword evidence="3" id="KW-1185">Reference proteome</keyword>
<feature type="chain" id="PRO_5032273082" description="Secreted protein" evidence="1">
    <location>
        <begin position="20"/>
        <end position="79"/>
    </location>
</feature>
<proteinExistence type="predicted"/>
<dbReference type="AlphaFoldDB" id="A0A849H9A5"/>
<comment type="caution">
    <text evidence="2">The sequence shown here is derived from an EMBL/GenBank/DDBJ whole genome shotgun (WGS) entry which is preliminary data.</text>
</comment>
<evidence type="ECO:0008006" key="4">
    <source>
        <dbReference type="Google" id="ProtNLM"/>
    </source>
</evidence>